<dbReference type="OrthoDB" id="2376202at2"/>
<organism evidence="2 3">
    <name type="scientific">Desulfonispora thiosulfatigenes DSM 11270</name>
    <dbReference type="NCBI Taxonomy" id="656914"/>
    <lineage>
        <taxon>Bacteria</taxon>
        <taxon>Bacillati</taxon>
        <taxon>Bacillota</taxon>
        <taxon>Clostridia</taxon>
        <taxon>Eubacteriales</taxon>
        <taxon>Peptococcaceae</taxon>
        <taxon>Desulfonispora</taxon>
    </lineage>
</organism>
<dbReference type="Proteomes" id="UP000192731">
    <property type="component" value="Unassembled WGS sequence"/>
</dbReference>
<accession>A0A1W1UYA5</accession>
<sequence>MFGLVELILFSGLLLVWPFWKVFSKAGFPGRLSLLIVIPIVNLIMLFYLAFAQWPIHRRTK</sequence>
<evidence type="ECO:0000256" key="1">
    <source>
        <dbReference type="SAM" id="Phobius"/>
    </source>
</evidence>
<keyword evidence="1" id="KW-0812">Transmembrane</keyword>
<feature type="transmembrane region" description="Helical" evidence="1">
    <location>
        <begin position="34"/>
        <end position="51"/>
    </location>
</feature>
<keyword evidence="1" id="KW-0472">Membrane</keyword>
<keyword evidence="3" id="KW-1185">Reference proteome</keyword>
<proteinExistence type="predicted"/>
<reference evidence="2 3" key="1">
    <citation type="submission" date="2017-04" db="EMBL/GenBank/DDBJ databases">
        <authorList>
            <person name="Afonso C.L."/>
            <person name="Miller P.J."/>
            <person name="Scott M.A."/>
            <person name="Spackman E."/>
            <person name="Goraichik I."/>
            <person name="Dimitrov K.M."/>
            <person name="Suarez D.L."/>
            <person name="Swayne D.E."/>
        </authorList>
    </citation>
    <scope>NUCLEOTIDE SEQUENCE [LARGE SCALE GENOMIC DNA]</scope>
    <source>
        <strain evidence="2 3">DSM 11270</strain>
    </source>
</reference>
<name>A0A1W1UYA5_DESTI</name>
<gene>
    <name evidence="2" type="ORF">SAMN00017405_1111</name>
</gene>
<dbReference type="AlphaFoldDB" id="A0A1W1UYA5"/>
<dbReference type="EMBL" id="FWWT01000013">
    <property type="protein sequence ID" value="SMB86073.1"/>
    <property type="molecule type" value="Genomic_DNA"/>
</dbReference>
<keyword evidence="1" id="KW-1133">Transmembrane helix</keyword>
<dbReference type="STRING" id="656914.SAMN00017405_1111"/>
<evidence type="ECO:0000313" key="3">
    <source>
        <dbReference type="Proteomes" id="UP000192731"/>
    </source>
</evidence>
<evidence type="ECO:0000313" key="2">
    <source>
        <dbReference type="EMBL" id="SMB86073.1"/>
    </source>
</evidence>
<dbReference type="RefSeq" id="WP_084052508.1">
    <property type="nucleotide sequence ID" value="NZ_FWWT01000013.1"/>
</dbReference>
<protein>
    <submittedName>
        <fullName evidence="2">Uncharacterized protein</fullName>
    </submittedName>
</protein>